<evidence type="ECO:0000256" key="6">
    <source>
        <dbReference type="PROSITE-ProRule" id="PRU00176"/>
    </source>
</evidence>
<dbReference type="SUPFAM" id="SSF54928">
    <property type="entry name" value="RNA-binding domain, RBD"/>
    <property type="match status" value="2"/>
</dbReference>
<organism evidence="10 11">
    <name type="scientific">Glossina palpalis gambiensis</name>
    <dbReference type="NCBI Taxonomy" id="67801"/>
    <lineage>
        <taxon>Eukaryota</taxon>
        <taxon>Metazoa</taxon>
        <taxon>Ecdysozoa</taxon>
        <taxon>Arthropoda</taxon>
        <taxon>Hexapoda</taxon>
        <taxon>Insecta</taxon>
        <taxon>Pterygota</taxon>
        <taxon>Neoptera</taxon>
        <taxon>Endopterygota</taxon>
        <taxon>Diptera</taxon>
        <taxon>Brachycera</taxon>
        <taxon>Muscomorpha</taxon>
        <taxon>Hippoboscoidea</taxon>
        <taxon>Glossinidae</taxon>
        <taxon>Glossina</taxon>
    </lineage>
</organism>
<evidence type="ECO:0000256" key="2">
    <source>
        <dbReference type="ARBA" id="ARBA00022737"/>
    </source>
</evidence>
<feature type="region of interest" description="Disordered" evidence="7">
    <location>
        <begin position="197"/>
        <end position="257"/>
    </location>
</feature>
<dbReference type="GO" id="GO:0005703">
    <property type="term" value="C:polytene chromosome puff"/>
    <property type="evidence" value="ECO:0007669"/>
    <property type="project" value="UniProtKB-ARBA"/>
</dbReference>
<accession>A0A1B0C3I3</accession>
<dbReference type="EnsemblMetazoa" id="GPPI048107-RA">
    <property type="protein sequence ID" value="GPPI048107-PA"/>
    <property type="gene ID" value="GPPI048107"/>
</dbReference>
<dbReference type="GO" id="GO:0000398">
    <property type="term" value="P:mRNA splicing, via spliceosome"/>
    <property type="evidence" value="ECO:0007669"/>
    <property type="project" value="TreeGrafter"/>
</dbReference>
<reference evidence="11" key="1">
    <citation type="submission" date="2015-01" db="EMBL/GenBank/DDBJ databases">
        <authorList>
            <person name="Aksoy S."/>
            <person name="Warren W."/>
            <person name="Wilson R.K."/>
        </authorList>
    </citation>
    <scope>NUCLEOTIDE SEQUENCE [LARGE SCALE GENOMIC DNA]</scope>
    <source>
        <strain evidence="11">IAEA</strain>
    </source>
</reference>
<dbReference type="GO" id="GO:0071013">
    <property type="term" value="C:catalytic step 2 spliceosome"/>
    <property type="evidence" value="ECO:0007669"/>
    <property type="project" value="TreeGrafter"/>
</dbReference>
<dbReference type="STRING" id="67801.A0A1B0C3I3"/>
<dbReference type="GO" id="GO:0000381">
    <property type="term" value="P:regulation of alternative mRNA splicing, via spliceosome"/>
    <property type="evidence" value="ECO:0007669"/>
    <property type="project" value="UniProtKB-ARBA"/>
</dbReference>
<evidence type="ECO:0000313" key="10">
    <source>
        <dbReference type="EnsemblMetazoa" id="GPPI048107-PA"/>
    </source>
</evidence>
<feature type="compositionally biased region" description="Low complexity" evidence="7">
    <location>
        <begin position="243"/>
        <end position="253"/>
    </location>
</feature>
<dbReference type="EMBL" id="JXJN01024960">
    <property type="status" value="NOT_ANNOTATED_CDS"/>
    <property type="molecule type" value="Genomic_DNA"/>
</dbReference>
<dbReference type="InterPro" id="IPR035979">
    <property type="entry name" value="RBD_domain_sf"/>
</dbReference>
<feature type="transmembrane region" description="Helical" evidence="8">
    <location>
        <begin position="362"/>
        <end position="395"/>
    </location>
</feature>
<feature type="region of interest" description="Disordered" evidence="7">
    <location>
        <begin position="1"/>
        <end position="24"/>
    </location>
</feature>
<dbReference type="CDD" id="cd12578">
    <property type="entry name" value="RRM1_hnRNPA_like"/>
    <property type="match status" value="1"/>
</dbReference>
<feature type="domain" description="RRM" evidence="9">
    <location>
        <begin position="122"/>
        <end position="199"/>
    </location>
</feature>
<evidence type="ECO:0000256" key="1">
    <source>
        <dbReference type="ARBA" id="ARBA00004123"/>
    </source>
</evidence>
<dbReference type="SMART" id="SM00360">
    <property type="entry name" value="RRM"/>
    <property type="match status" value="2"/>
</dbReference>
<keyword evidence="2" id="KW-0677">Repeat</keyword>
<evidence type="ECO:0000256" key="4">
    <source>
        <dbReference type="ARBA" id="ARBA00023242"/>
    </source>
</evidence>
<comment type="subcellular location">
    <subcellularLocation>
        <location evidence="1">Nucleus</location>
    </subcellularLocation>
</comment>
<feature type="domain" description="RRM" evidence="9">
    <location>
        <begin position="31"/>
        <end position="107"/>
    </location>
</feature>
<evidence type="ECO:0000256" key="7">
    <source>
        <dbReference type="SAM" id="MobiDB-lite"/>
    </source>
</evidence>
<dbReference type="GO" id="GO:0043565">
    <property type="term" value="F:sequence-specific DNA binding"/>
    <property type="evidence" value="ECO:0007669"/>
    <property type="project" value="UniProtKB-ARBA"/>
</dbReference>
<dbReference type="GO" id="GO:0003006">
    <property type="term" value="P:developmental process involved in reproduction"/>
    <property type="evidence" value="ECO:0007669"/>
    <property type="project" value="UniProtKB-ARBA"/>
</dbReference>
<evidence type="ECO:0000256" key="3">
    <source>
        <dbReference type="ARBA" id="ARBA00022884"/>
    </source>
</evidence>
<evidence type="ECO:0000259" key="9">
    <source>
        <dbReference type="PROSITE" id="PS50102"/>
    </source>
</evidence>
<dbReference type="InterPro" id="IPR012677">
    <property type="entry name" value="Nucleotide-bd_a/b_plait_sf"/>
</dbReference>
<keyword evidence="8" id="KW-1133">Transmembrane helix</keyword>
<dbReference type="VEuPathDB" id="VectorBase:GPPI048107"/>
<feature type="compositionally biased region" description="Low complexity" evidence="7">
    <location>
        <begin position="8"/>
        <end position="17"/>
    </location>
</feature>
<feature type="compositionally biased region" description="Gly residues" evidence="7">
    <location>
        <begin position="295"/>
        <end position="308"/>
    </location>
</feature>
<keyword evidence="11" id="KW-1185">Reference proteome</keyword>
<dbReference type="PROSITE" id="PS50102">
    <property type="entry name" value="RRM"/>
    <property type="match status" value="2"/>
</dbReference>
<name>A0A1B0C3I3_9MUSC</name>
<sequence length="423" mass="45687">MKDEQNENDSQNGNNSQDSDDEQITEPEHLRKLFIGGLDYRTTDDGLKSHFEKWGKIVDVVVMKDPRTKRSRGFGFITYSKSLMIDDAQNARPHKIDGRVVEPKRAVPRQDIDNPHAGATVKKLFVGGLKDEHDEQCLRDYFCKYGNIVEVNIVMDKDTGKKRGFAFVEYDDYDPVDKIVLQKTHVIKGKTLDVKKALPRQDMNRQGGGGGGGRGGNMGRGSNMGGGNMMGNQGSMGGGWGNNRGSNDNWGGNFNSGGGGGGGGSSYNNGNGGWGGNNMGPWDNGNGSWNSSGGSNFGGPNNGSGNSGNWGNNDFGCGYQQSYSGGPQRSGGNFPNNRMQPYNSGNFGGSKVSWLMGMHVNFVLFLKVILVTLVVTTQATTVVVLWEVVVAVVVITTEGIKKKGDHFEPVKTDLYSKSISNNQ</sequence>
<dbReference type="InterPro" id="IPR000504">
    <property type="entry name" value="RRM_dom"/>
</dbReference>
<dbReference type="FunFam" id="3.30.70.330:FF:000456">
    <property type="entry name" value="Heterogeneous nuclear ribonucleoprotein A1"/>
    <property type="match status" value="1"/>
</dbReference>
<feature type="region of interest" description="Disordered" evidence="7">
    <location>
        <begin position="274"/>
        <end position="309"/>
    </location>
</feature>
<dbReference type="FunFam" id="3.30.70.330:FF:000040">
    <property type="entry name" value="Heterogeneous nuclear ribonucleoprotein A2/B1"/>
    <property type="match status" value="1"/>
</dbReference>
<keyword evidence="8" id="KW-0472">Membrane</keyword>
<feature type="compositionally biased region" description="Low complexity" evidence="7">
    <location>
        <begin position="279"/>
        <end position="294"/>
    </location>
</feature>
<keyword evidence="5" id="KW-0687">Ribonucleoprotein</keyword>
<dbReference type="GO" id="GO:0003730">
    <property type="term" value="F:mRNA 3'-UTR binding"/>
    <property type="evidence" value="ECO:0007669"/>
    <property type="project" value="TreeGrafter"/>
</dbReference>
<evidence type="ECO:0000256" key="8">
    <source>
        <dbReference type="SAM" id="Phobius"/>
    </source>
</evidence>
<reference evidence="10" key="2">
    <citation type="submission" date="2020-05" db="UniProtKB">
        <authorList>
            <consortium name="EnsemblMetazoa"/>
        </authorList>
    </citation>
    <scope>IDENTIFICATION</scope>
    <source>
        <strain evidence="10">IAEA</strain>
    </source>
</reference>
<dbReference type="PANTHER" id="PTHR48026">
    <property type="entry name" value="HOMOLOGOUS TO DROSOPHILA SQD (SQUID) PROTEIN"/>
    <property type="match status" value="1"/>
</dbReference>
<keyword evidence="3 6" id="KW-0694">RNA-binding</keyword>
<dbReference type="CDD" id="cd12328">
    <property type="entry name" value="RRM2_hnRNPA_like"/>
    <property type="match status" value="1"/>
</dbReference>
<feature type="compositionally biased region" description="Gly residues" evidence="7">
    <location>
        <begin position="206"/>
        <end position="242"/>
    </location>
</feature>
<evidence type="ECO:0000313" key="11">
    <source>
        <dbReference type="Proteomes" id="UP000092460"/>
    </source>
</evidence>
<dbReference type="Proteomes" id="UP000092460">
    <property type="component" value="Unassembled WGS sequence"/>
</dbReference>
<evidence type="ECO:0000256" key="5">
    <source>
        <dbReference type="ARBA" id="ARBA00023274"/>
    </source>
</evidence>
<protein>
    <recommendedName>
        <fullName evidence="9">RRM domain-containing protein</fullName>
    </recommendedName>
</protein>
<dbReference type="GO" id="GO:0001745">
    <property type="term" value="P:compound eye morphogenesis"/>
    <property type="evidence" value="ECO:0007669"/>
    <property type="project" value="UniProtKB-ARBA"/>
</dbReference>
<proteinExistence type="predicted"/>
<dbReference type="Gene3D" id="3.30.70.330">
    <property type="match status" value="2"/>
</dbReference>
<dbReference type="PANTHER" id="PTHR48026:SF14">
    <property type="entry name" value="HETEROGENEOUS NUCLEAR RIBONUCLEOPROTEIN A1"/>
    <property type="match status" value="1"/>
</dbReference>
<dbReference type="AlphaFoldDB" id="A0A1B0C3I3"/>
<dbReference type="Pfam" id="PF00076">
    <property type="entry name" value="RRM_1"/>
    <property type="match status" value="2"/>
</dbReference>
<keyword evidence="8" id="KW-0812">Transmembrane</keyword>
<keyword evidence="4" id="KW-0539">Nucleus</keyword>